<name>A0ABR1V0E8_9PEZI</name>
<protein>
    <submittedName>
        <fullName evidence="2">Uncharacterized protein</fullName>
    </submittedName>
</protein>
<accession>A0ABR1V0E8</accession>
<reference evidence="2 3" key="1">
    <citation type="submission" date="2023-01" db="EMBL/GenBank/DDBJ databases">
        <title>Analysis of 21 Apiospora genomes using comparative genomics revels a genus with tremendous synthesis potential of carbohydrate active enzymes and secondary metabolites.</title>
        <authorList>
            <person name="Sorensen T."/>
        </authorList>
    </citation>
    <scope>NUCLEOTIDE SEQUENCE [LARGE SCALE GENOMIC DNA]</scope>
    <source>
        <strain evidence="2 3">CBS 135458</strain>
    </source>
</reference>
<keyword evidence="3" id="KW-1185">Reference proteome</keyword>
<feature type="region of interest" description="Disordered" evidence="1">
    <location>
        <begin position="146"/>
        <end position="172"/>
    </location>
</feature>
<organism evidence="2 3">
    <name type="scientific">Apiospora phragmitis</name>
    <dbReference type="NCBI Taxonomy" id="2905665"/>
    <lineage>
        <taxon>Eukaryota</taxon>
        <taxon>Fungi</taxon>
        <taxon>Dikarya</taxon>
        <taxon>Ascomycota</taxon>
        <taxon>Pezizomycotina</taxon>
        <taxon>Sordariomycetes</taxon>
        <taxon>Xylariomycetidae</taxon>
        <taxon>Amphisphaeriales</taxon>
        <taxon>Apiosporaceae</taxon>
        <taxon>Apiospora</taxon>
    </lineage>
</organism>
<evidence type="ECO:0000313" key="2">
    <source>
        <dbReference type="EMBL" id="KAK8064659.1"/>
    </source>
</evidence>
<evidence type="ECO:0000256" key="1">
    <source>
        <dbReference type="SAM" id="MobiDB-lite"/>
    </source>
</evidence>
<comment type="caution">
    <text evidence="2">The sequence shown here is derived from an EMBL/GenBank/DDBJ whole genome shotgun (WGS) entry which is preliminary data.</text>
</comment>
<proteinExistence type="predicted"/>
<evidence type="ECO:0000313" key="3">
    <source>
        <dbReference type="Proteomes" id="UP001480595"/>
    </source>
</evidence>
<gene>
    <name evidence="2" type="ORF">PG994_007297</name>
</gene>
<dbReference type="RefSeq" id="XP_066715648.1">
    <property type="nucleotide sequence ID" value="XM_066858706.1"/>
</dbReference>
<dbReference type="GeneID" id="92091769"/>
<dbReference type="Proteomes" id="UP001480595">
    <property type="component" value="Unassembled WGS sequence"/>
</dbReference>
<sequence length="172" mass="17927">MAPFPVCCIAKIPIAILNKLLTDARAGSNDLAPGSECELAIVEACDDGSSMISDKATIPPLEESFRPYISASTDQAAEPQHVAGASNFAVLDQQSPADETVVLVSRGQDGTVGGTARVTFESIQLVLVSLEMGTIGFSEIQSIAESQGEVYGRPAERPKKGGLGPRKRLGGP</sequence>
<dbReference type="EMBL" id="JAQQWL010000007">
    <property type="protein sequence ID" value="KAK8064659.1"/>
    <property type="molecule type" value="Genomic_DNA"/>
</dbReference>